<protein>
    <submittedName>
        <fullName evidence="1">Uncharacterized protein</fullName>
    </submittedName>
</protein>
<dbReference type="OrthoDB" id="4524016at2"/>
<proteinExistence type="predicted"/>
<dbReference type="AlphaFoldDB" id="A0A366D7R2"/>
<dbReference type="STRING" id="1210090.GCA_001613185_03030"/>
<dbReference type="EMBL" id="QNRE01000015">
    <property type="protein sequence ID" value="RBO85318.1"/>
    <property type="molecule type" value="Genomic_DNA"/>
</dbReference>
<comment type="caution">
    <text evidence="1">The sequence shown here is derived from an EMBL/GenBank/DDBJ whole genome shotgun (WGS) entry which is preliminary data.</text>
</comment>
<evidence type="ECO:0000313" key="2">
    <source>
        <dbReference type="Proteomes" id="UP000252586"/>
    </source>
</evidence>
<reference evidence="1 2" key="1">
    <citation type="submission" date="2018-06" db="EMBL/GenBank/DDBJ databases">
        <title>Genomic Encyclopedia of Type Strains, Phase IV (KMG-IV): sequencing the most valuable type-strain genomes for metagenomic binning, comparative biology and taxonomic classification.</title>
        <authorList>
            <person name="Goeker M."/>
        </authorList>
    </citation>
    <scope>NUCLEOTIDE SEQUENCE [LARGE SCALE GENOMIC DNA]</scope>
    <source>
        <strain evidence="1 2">DSM 44599</strain>
    </source>
</reference>
<gene>
    <name evidence="1" type="ORF">DFR74_115166</name>
</gene>
<dbReference type="Proteomes" id="UP000252586">
    <property type="component" value="Unassembled WGS sequence"/>
</dbReference>
<sequence length="287" mass="30957">MVYYPSALQKQLLHAIHHAAHAAAQMRAEGAMDARADVRLGYVIDRLSDTALIAGVPAAAVHFERLAGERGRDWGDHPVYHSDDYADRDAHLRRFGARLGTLHDLVVLHAVVESTGLMTGADGAALRGNMATGLSVRWQVLGAAGHCLRLTDKEITQIWSGSDRHISMRTNELAELRGSQLGARYLPVAKGDHQYDALVLQVMSESGVTHSDLTRVMRRTPDQIIAATRTQLETLSTAEHPDTALSVGQAVLATRTGFADIPAAENGPPEVIAPPEVSMEVVGYDPA</sequence>
<accession>A0A366D7R2</accession>
<keyword evidence="2" id="KW-1185">Reference proteome</keyword>
<organism evidence="1 2">
    <name type="scientific">Nocardia puris</name>
    <dbReference type="NCBI Taxonomy" id="208602"/>
    <lineage>
        <taxon>Bacteria</taxon>
        <taxon>Bacillati</taxon>
        <taxon>Actinomycetota</taxon>
        <taxon>Actinomycetes</taxon>
        <taxon>Mycobacteriales</taxon>
        <taxon>Nocardiaceae</taxon>
        <taxon>Nocardia</taxon>
    </lineage>
</organism>
<evidence type="ECO:0000313" key="1">
    <source>
        <dbReference type="EMBL" id="RBO85318.1"/>
    </source>
</evidence>
<dbReference type="RefSeq" id="WP_067509108.1">
    <property type="nucleotide sequence ID" value="NZ_CP107943.1"/>
</dbReference>
<name>A0A366D7R2_9NOCA</name>